<evidence type="ECO:0000259" key="4">
    <source>
        <dbReference type="PROSITE" id="PS50994"/>
    </source>
</evidence>
<dbReference type="InterPro" id="IPR036397">
    <property type="entry name" value="RNaseH_sf"/>
</dbReference>
<dbReference type="Proteomes" id="UP001189429">
    <property type="component" value="Unassembled WGS sequence"/>
</dbReference>
<gene>
    <name evidence="5" type="ORF">PCOR1329_LOCUS51972</name>
</gene>
<feature type="compositionally biased region" description="Basic residues" evidence="2">
    <location>
        <begin position="365"/>
        <end position="380"/>
    </location>
</feature>
<keyword evidence="6" id="KW-1185">Reference proteome</keyword>
<dbReference type="EMBL" id="CAUYUJ010016319">
    <property type="protein sequence ID" value="CAK0863976.1"/>
    <property type="molecule type" value="Genomic_DNA"/>
</dbReference>
<reference evidence="5" key="1">
    <citation type="submission" date="2023-10" db="EMBL/GenBank/DDBJ databases">
        <authorList>
            <person name="Chen Y."/>
            <person name="Shah S."/>
            <person name="Dougan E. K."/>
            <person name="Thang M."/>
            <person name="Chan C."/>
        </authorList>
    </citation>
    <scope>NUCLEOTIDE SEQUENCE [LARGE SCALE GENOMIC DNA]</scope>
</reference>
<organism evidence="5 6">
    <name type="scientific">Prorocentrum cordatum</name>
    <dbReference type="NCBI Taxonomy" id="2364126"/>
    <lineage>
        <taxon>Eukaryota</taxon>
        <taxon>Sar</taxon>
        <taxon>Alveolata</taxon>
        <taxon>Dinophyceae</taxon>
        <taxon>Prorocentrales</taxon>
        <taxon>Prorocentraceae</taxon>
        <taxon>Prorocentrum</taxon>
    </lineage>
</organism>
<feature type="compositionally biased region" description="Basic and acidic residues" evidence="2">
    <location>
        <begin position="331"/>
        <end position="355"/>
    </location>
</feature>
<feature type="region of interest" description="Disordered" evidence="2">
    <location>
        <begin position="318"/>
        <end position="380"/>
    </location>
</feature>
<comment type="caution">
    <text evidence="5">The sequence shown here is derived from an EMBL/GenBank/DDBJ whole genome shotgun (WGS) entry which is preliminary data.</text>
</comment>
<keyword evidence="1" id="KW-0479">Metal-binding</keyword>
<feature type="domain" description="CCHC-type" evidence="3">
    <location>
        <begin position="344"/>
        <end position="359"/>
    </location>
</feature>
<accession>A0ABN9UVP9</accession>
<feature type="compositionally biased region" description="Basic and acidic residues" evidence="2">
    <location>
        <begin position="1331"/>
        <end position="1361"/>
    </location>
</feature>
<evidence type="ECO:0000313" key="5">
    <source>
        <dbReference type="EMBL" id="CAK0863976.1"/>
    </source>
</evidence>
<evidence type="ECO:0000256" key="1">
    <source>
        <dbReference type="PROSITE-ProRule" id="PRU00047"/>
    </source>
</evidence>
<dbReference type="InterPro" id="IPR012337">
    <property type="entry name" value="RNaseH-like_sf"/>
</dbReference>
<dbReference type="PROSITE" id="PS50158">
    <property type="entry name" value="ZF_CCHC"/>
    <property type="match status" value="1"/>
</dbReference>
<dbReference type="InterPro" id="IPR001878">
    <property type="entry name" value="Znf_CCHC"/>
</dbReference>
<evidence type="ECO:0000256" key="2">
    <source>
        <dbReference type="SAM" id="MobiDB-lite"/>
    </source>
</evidence>
<feature type="region of interest" description="Disordered" evidence="2">
    <location>
        <begin position="1319"/>
        <end position="1386"/>
    </location>
</feature>
<evidence type="ECO:0008006" key="7">
    <source>
        <dbReference type="Google" id="ProtNLM"/>
    </source>
</evidence>
<dbReference type="InterPro" id="IPR001584">
    <property type="entry name" value="Integrase_cat-core"/>
</dbReference>
<dbReference type="SUPFAM" id="SSF53098">
    <property type="entry name" value="Ribonuclease H-like"/>
    <property type="match status" value="1"/>
</dbReference>
<name>A0ABN9UVP9_9DINO</name>
<feature type="domain" description="Integrase catalytic" evidence="4">
    <location>
        <begin position="1026"/>
        <end position="1191"/>
    </location>
</feature>
<dbReference type="Gene3D" id="3.30.420.10">
    <property type="entry name" value="Ribonuclease H-like superfamily/Ribonuclease H"/>
    <property type="match status" value="1"/>
</dbReference>
<evidence type="ECO:0000313" key="6">
    <source>
        <dbReference type="Proteomes" id="UP001189429"/>
    </source>
</evidence>
<protein>
    <recommendedName>
        <fullName evidence="7">Copia protein</fullName>
    </recommendedName>
</protein>
<dbReference type="PROSITE" id="PS50994">
    <property type="entry name" value="INTEGRASE"/>
    <property type="match status" value="1"/>
</dbReference>
<keyword evidence="1" id="KW-0863">Zinc-finger</keyword>
<proteinExistence type="predicted"/>
<feature type="region of interest" description="Disordered" evidence="2">
    <location>
        <begin position="810"/>
        <end position="830"/>
    </location>
</feature>
<sequence>MAEHNSAVDPKIPVLKGETLKDFIRYKRAVQAAELSCESKESKQALGPKLYRNLLGADNSISVLIKQTNPKDYATEDGAQTLLRFLKEQRFAKSSFRELPKPFDDFFDQAHFEKKGEEPMAAFCTAMEVAKRNLEEVDPDTKISANELGYHALKRSGLDMDERNLVIARADETFNFQKISTTLKNLFPRGGGRHRDRQGSRTSWRWANYNDGERDPDDEDQNVEHDGYWVQDDDGYWHEWDEEYGVYALAEDGDDSWGSSDLFYIEDDTDVYLASEDDEYQQALVTLRESRLKMNKIRAARGFFKGRIDGVVDESAAAGGTAAGKGGKGGKGKDGGKGKTKDKRCTNCGRMDHAAPDCPTPRPPRPVKGRGKTSKAQSRPRRLGFWATTTLACVMPDMFHQKDVQDPELATEKFQEPVEQDIMMVNVESDPVLPEVPEVDAMISSTIVPATLVDSGASVAMAGRGWLDKIAAELEKYGPRPIIVEASQKFKGLGGARREAKQKWIIPIGIGKKHVLQEYFEIPGDMIGLTSKKNLADWKTNLYLREDGQWADFQELGVYDKELVNLPGGHASIDIFDYDLESYEAETLFEKFRVNVENVEPDVFLVAETLQVSKPDFRVKDDADRRVQEATKNGNKGIFKKGTLKRIDKLMKEYAVIFDVLRDNNETFLWELFAKEASFTHVASMGGMGDRVDDLIQELRPLIDFSAEVLKIQAEGGRIGIGENPLTSRAWREVLIVDLLSWQGNKPPLYETVTLHQCMHGLVDHYGDPIRKPTSDGSHKHADMVGRSPALARTGAWPDDLGKALAGAGTHELARRTSPQEMGIGSGTARSPSKQIVNAVAKAFKLRKDLIDVRALTGDEEVPPPRGAVRRICAMYSSEGVLADYSDAYAGDPGFVTIKLVKRFPSDTVIAIYVKEPKVQTSFPATVHVTGASPILLLQMIAKLTRHIETYNTRASFGDKPSDITTAQWGALKKLHLNLSHPSAHALKRRLKPYEASQQVLDVVDKLDCGVCKELGRPTTVRGSNLKLSTQFNENVFLDEAEVILADGTRLMVMVIYDASGFQVIIPTTAVRSITGEESLRCFSQGQPSWAGPPKVLYYDAAKGHITKRFTEIGDKYTILMRPAPAEAPQLEGRVERAIDFFKDHFQRLNRDVQLAKDDDPHVWISVIASTCSNRIRRNGFTPYQYVLGRSPGILASLIEAMEGDQRQLASQSAALFEEGPRRAEQIRAAANRAFFELDSDDAVRRAMVSRVRPPREPFVPGQLVFYWREVKHVKSKRPHEAAPQYLGVPVLATPEQARHASRSEAELVENDDLVRQLSHWRGGPTLQKGFIDERGPGPDGSDKAGVRRERSEKGSDHEDGVIDTPTAKAPRAEPAPPPPRPVVEATPKKVLRINSNSNQIELSNQNLHHDSASSEHLPTTRGQIANVYDYDARTDTTTKQVTPKKGREIRSTPQEWKAAFDASDLEEWRKWAEYDAVDWPTEAARADKNEATRGNLSYEQHSLKAKSRDIVPGYKDKQLLAGELKTNAPTLTDTATALILQEAASLSVWRFEQGDIDSAFLNGKYLDSSRRVYFRAGLARASRSKLRPALFIFHDKNEKLIGLIGTHVDDDLVAGSPEFFANQVTKLRKMHCYGKWQMAKTGFHHCGRFLKQSDDDTITCSQREYTESIEKIPISNERRKDREAKATPEERAMLHSGNGQIQWLVRSTRMDLGFRLVESQARAHDSDLKVQDLLDFNKLVSDAKTDHVDITFQNINIYDEIVVAVGDSSHGNVGKTKTASQAGLVILLADKKDDQFLRGRPAKITPMLWRSHRIKRVVRSTLAAETMAALEAVESGDMLRQHLVKLHYGLSYQTHMDDVKAIKMKVTDCKSLYDLLQKRATVPSEKRLLIDIESLRNDLEFNNVVSKWVSTKQMLADCLTKHDARAGDYMRYVLQTGEYRLTEDLMADQIIAKQRMDYTYFENCIADVRYNAHVAQPTPKPYLRWQMMLGQREDDVYYEKLEDMVDWSGLDQVTKRRRILTQVRKLLTIYAPTKAALERYEKDFTEKHTIKKPKLTNDDDPQKELGVTEELGAHVESDENAKWGSTNVAEIYIMDAAGAESEEIKSGTAAAATARALHERTGHASYEKIADEFGDVIEDGVLEAYELVVKNCDECRRGKKTCASMQRGAKGSEFETHESTSKAKGKLKGKQMARDRIGDCEHNVTTTQGSNQYKDKLRCLQCGMLLVDTDTTWWKREKEHREIEKTLGTSKEKKIKAEMKAIRLRDMYERMTKEEASESSKGACSADT</sequence>
<evidence type="ECO:0000259" key="3">
    <source>
        <dbReference type="PROSITE" id="PS50158"/>
    </source>
</evidence>
<keyword evidence="1" id="KW-0862">Zinc</keyword>